<sequence>MSWQLRLPKKWQNFIDKLEKIDQEKINQVLDEIKINPYENDGIVQKFSPTKVFKRRAGDYRILYLITKKIKIIDIVKIGHRKNVYN</sequence>
<proteinExistence type="predicted"/>
<evidence type="ECO:0000313" key="2">
    <source>
        <dbReference type="Proteomes" id="UP000321408"/>
    </source>
</evidence>
<organism evidence="1 2">
    <name type="scientific">Promethearchaeum syntrophicum</name>
    <dbReference type="NCBI Taxonomy" id="2594042"/>
    <lineage>
        <taxon>Archaea</taxon>
        <taxon>Promethearchaeati</taxon>
        <taxon>Promethearchaeota</taxon>
        <taxon>Promethearchaeia</taxon>
        <taxon>Promethearchaeales</taxon>
        <taxon>Promethearchaeaceae</taxon>
        <taxon>Promethearchaeum</taxon>
    </lineage>
</organism>
<evidence type="ECO:0000313" key="1">
    <source>
        <dbReference type="EMBL" id="XDF89272.1"/>
    </source>
</evidence>
<name>A0AC61ZTY8_9ARCH</name>
<accession>A0AC61ZTY8</accession>
<dbReference type="Proteomes" id="UP000321408">
    <property type="component" value="Chromosome"/>
</dbReference>
<gene>
    <name evidence="1" type="ORF">DSAG12_04200</name>
</gene>
<reference evidence="1 2" key="2">
    <citation type="journal article" date="2024" name="Int. J. Syst. Evol. Microbiol.">
        <title>Promethearchaeum syntrophicum gen. nov., sp. nov., an anaerobic, obligately syntrophic archaeon, the first isolate of the lineage 'Asgard' archaea, and proposal of the new archaeal phylum Promethearchaeota phyl. nov. and kingdom Promethearchaeati regn. nov.</title>
        <authorList>
            <person name="Imachi H."/>
            <person name="Nobu M.K."/>
            <person name="Kato S."/>
            <person name="Takaki Y."/>
            <person name="Miyazaki M."/>
            <person name="Miyata M."/>
            <person name="Ogawara M."/>
            <person name="Saito Y."/>
            <person name="Sakai S."/>
            <person name="Tahara Y.O."/>
            <person name="Takano Y."/>
            <person name="Tasumi E."/>
            <person name="Uematsu K."/>
            <person name="Yoshimura T."/>
            <person name="Itoh T."/>
            <person name="Ohkuma M."/>
            <person name="Takai K."/>
        </authorList>
    </citation>
    <scope>NUCLEOTIDE SEQUENCE [LARGE SCALE GENOMIC DNA]</scope>
    <source>
        <strain evidence="1 2">MK-D1</strain>
    </source>
</reference>
<reference evidence="1 2" key="1">
    <citation type="journal article" date="2020" name="Nature">
        <title>Isolation of an archaeon at the prokaryote-eukaryote interface.</title>
        <authorList>
            <person name="Imachi H."/>
            <person name="Nobu M.K."/>
            <person name="Nakahara N."/>
            <person name="Morono Y."/>
            <person name="Ogawara M."/>
            <person name="Takaki Y."/>
            <person name="Takano Y."/>
            <person name="Uematsu K."/>
            <person name="Ikuta T."/>
            <person name="Ito M."/>
            <person name="Matsui Y."/>
            <person name="Miyazaki M."/>
            <person name="Murata K."/>
            <person name="Saito Y."/>
            <person name="Sakai S."/>
            <person name="Song C."/>
            <person name="Tasumi E."/>
            <person name="Yamanaka Y."/>
            <person name="Yamaguchi T."/>
            <person name="Kamagata Y."/>
            <person name="Tamaki H."/>
            <person name="Takai K."/>
        </authorList>
    </citation>
    <scope>NUCLEOTIDE SEQUENCE [LARGE SCALE GENOMIC DNA]</scope>
    <source>
        <strain evidence="1 2">MK-D1</strain>
    </source>
</reference>
<dbReference type="EMBL" id="CP042905">
    <property type="protein sequence ID" value="XDF89272.1"/>
    <property type="molecule type" value="Genomic_DNA"/>
</dbReference>
<protein>
    <submittedName>
        <fullName evidence="1">Type II toxin-antitoxin system RelE/ParE family toxin</fullName>
    </submittedName>
</protein>
<keyword evidence="2" id="KW-1185">Reference proteome</keyword>